<proteinExistence type="predicted"/>
<evidence type="ECO:0000313" key="1">
    <source>
        <dbReference type="EMBL" id="KAH3726009.1"/>
    </source>
</evidence>
<reference evidence="1" key="2">
    <citation type="submission" date="2020-11" db="EMBL/GenBank/DDBJ databases">
        <authorList>
            <person name="McCartney M.A."/>
            <person name="Auch B."/>
            <person name="Kono T."/>
            <person name="Mallez S."/>
            <person name="Becker A."/>
            <person name="Gohl D.M."/>
            <person name="Silverstein K.A.T."/>
            <person name="Koren S."/>
            <person name="Bechman K.B."/>
            <person name="Herman A."/>
            <person name="Abrahante J.E."/>
            <person name="Garbe J."/>
        </authorList>
    </citation>
    <scope>NUCLEOTIDE SEQUENCE</scope>
    <source>
        <strain evidence="1">Duluth1</strain>
        <tissue evidence="1">Whole animal</tissue>
    </source>
</reference>
<evidence type="ECO:0000313" key="2">
    <source>
        <dbReference type="Proteomes" id="UP000828390"/>
    </source>
</evidence>
<reference evidence="1" key="1">
    <citation type="journal article" date="2019" name="bioRxiv">
        <title>The Genome of the Zebra Mussel, Dreissena polymorpha: A Resource for Invasive Species Research.</title>
        <authorList>
            <person name="McCartney M.A."/>
            <person name="Auch B."/>
            <person name="Kono T."/>
            <person name="Mallez S."/>
            <person name="Zhang Y."/>
            <person name="Obille A."/>
            <person name="Becker A."/>
            <person name="Abrahante J.E."/>
            <person name="Garbe J."/>
            <person name="Badalamenti J.P."/>
            <person name="Herman A."/>
            <person name="Mangelson H."/>
            <person name="Liachko I."/>
            <person name="Sullivan S."/>
            <person name="Sone E.D."/>
            <person name="Koren S."/>
            <person name="Silverstein K.A.T."/>
            <person name="Beckman K.B."/>
            <person name="Gohl D.M."/>
        </authorList>
    </citation>
    <scope>NUCLEOTIDE SEQUENCE</scope>
    <source>
        <strain evidence="1">Duluth1</strain>
        <tissue evidence="1">Whole animal</tissue>
    </source>
</reference>
<comment type="caution">
    <text evidence="1">The sequence shown here is derived from an EMBL/GenBank/DDBJ whole genome shotgun (WGS) entry which is preliminary data.</text>
</comment>
<keyword evidence="2" id="KW-1185">Reference proteome</keyword>
<dbReference type="Proteomes" id="UP000828390">
    <property type="component" value="Unassembled WGS sequence"/>
</dbReference>
<sequence>MERIPSLLDMSRTRPFRQVSVTSAMLLAQRPMACIVAAANSLSGLVTYVWKIKVIRIRAVQTHGSILFFHFDSMMYIVKLN</sequence>
<accession>A0A9D4HNR6</accession>
<name>A0A9D4HNR6_DREPO</name>
<protein>
    <submittedName>
        <fullName evidence="1">Uncharacterized protein</fullName>
    </submittedName>
</protein>
<organism evidence="1 2">
    <name type="scientific">Dreissena polymorpha</name>
    <name type="common">Zebra mussel</name>
    <name type="synonym">Mytilus polymorpha</name>
    <dbReference type="NCBI Taxonomy" id="45954"/>
    <lineage>
        <taxon>Eukaryota</taxon>
        <taxon>Metazoa</taxon>
        <taxon>Spiralia</taxon>
        <taxon>Lophotrochozoa</taxon>
        <taxon>Mollusca</taxon>
        <taxon>Bivalvia</taxon>
        <taxon>Autobranchia</taxon>
        <taxon>Heteroconchia</taxon>
        <taxon>Euheterodonta</taxon>
        <taxon>Imparidentia</taxon>
        <taxon>Neoheterodontei</taxon>
        <taxon>Myida</taxon>
        <taxon>Dreissenoidea</taxon>
        <taxon>Dreissenidae</taxon>
        <taxon>Dreissena</taxon>
    </lineage>
</organism>
<dbReference type="EMBL" id="JAIWYP010000012">
    <property type="protein sequence ID" value="KAH3726009.1"/>
    <property type="molecule type" value="Genomic_DNA"/>
</dbReference>
<gene>
    <name evidence="1" type="ORF">DPMN_051864</name>
</gene>
<dbReference type="AlphaFoldDB" id="A0A9D4HNR6"/>